<keyword evidence="2" id="KW-1185">Reference proteome</keyword>
<proteinExistence type="predicted"/>
<gene>
    <name evidence="1" type="ORF">MGL_1667</name>
</gene>
<dbReference type="OMA" id="GDCEHIW"/>
<dbReference type="STRING" id="425265.A8PYI2"/>
<dbReference type="Pfam" id="PF12251">
    <property type="entry name" value="SNAPC3"/>
    <property type="match status" value="1"/>
</dbReference>
<dbReference type="Proteomes" id="UP000008837">
    <property type="component" value="Unassembled WGS sequence"/>
</dbReference>
<dbReference type="GeneID" id="5855791"/>
<dbReference type="AlphaFoldDB" id="A8PYI2"/>
<sequence length="307" mass="34089">MPDMMFDSPMLSNMDGELVLTQQLECLSEHTLDDLVHEIVCRNGELPYACHDSSDCPTHWTSANDAGPSVQPKYPKYHASPLPTDVCVMMDDKLYGRLDPSLDPSQSYVHAILEHTHPSTSPLAKAVYSGKTLSSTRLTQLRSLTLHQPNWLLHVGDCEHIWCIDGIRYVKEACLNSHVIVHDRLLGSNENAEIYPRTTYIQRWMLSSLVRQYLAPKKLVGRNERLSVPCDICDGTRDAVALVLGGDAVVCNKNGKRKLSGMPQLVMPCCAVCFQMATGTDVSHAWGPNPPSSEDNGTWTVMPLFAK</sequence>
<evidence type="ECO:0000313" key="1">
    <source>
        <dbReference type="EMBL" id="EDP44270.1"/>
    </source>
</evidence>
<dbReference type="KEGG" id="mgl:MGL_1667"/>
<protein>
    <submittedName>
        <fullName evidence="1">Uncharacterized protein</fullName>
    </submittedName>
</protein>
<reference evidence="1 2" key="1">
    <citation type="journal article" date="2007" name="Proc. Natl. Acad. Sci. U.S.A.">
        <title>Dandruff-associated Malassezia genomes reveal convergent and divergent virulence traits shared with plant and human fungal pathogens.</title>
        <authorList>
            <person name="Xu J."/>
            <person name="Saunders C.W."/>
            <person name="Hu P."/>
            <person name="Grant R.A."/>
            <person name="Boekhout T."/>
            <person name="Kuramae E.E."/>
            <person name="Kronstad J.W."/>
            <person name="Deangelis Y.M."/>
            <person name="Reeder N.L."/>
            <person name="Johnstone K.R."/>
            <person name="Leland M."/>
            <person name="Fieno A.M."/>
            <person name="Begley W.M."/>
            <person name="Sun Y."/>
            <person name="Lacey M.P."/>
            <person name="Chaudhary T."/>
            <person name="Keough T."/>
            <person name="Chu L."/>
            <person name="Sears R."/>
            <person name="Yuan B."/>
            <person name="Dawson T.L.Jr."/>
        </authorList>
    </citation>
    <scope>NUCLEOTIDE SEQUENCE [LARGE SCALE GENOMIC DNA]</scope>
    <source>
        <strain evidence="2">ATCC MYA-4612 / CBS 7966</strain>
    </source>
</reference>
<comment type="caution">
    <text evidence="1">The sequence shown here is derived from an EMBL/GenBank/DDBJ whole genome shotgun (WGS) entry which is preliminary data.</text>
</comment>
<dbReference type="OrthoDB" id="3437960at2759"/>
<evidence type="ECO:0000313" key="2">
    <source>
        <dbReference type="Proteomes" id="UP000008837"/>
    </source>
</evidence>
<accession>A8PYI2</accession>
<name>A8PYI2_MALGO</name>
<dbReference type="InParanoid" id="A8PYI2"/>
<dbReference type="InterPro" id="IPR022042">
    <property type="entry name" value="snRNA-activating_su3"/>
</dbReference>
<dbReference type="EMBL" id="AAYY01000004">
    <property type="protein sequence ID" value="EDP44270.1"/>
    <property type="molecule type" value="Genomic_DNA"/>
</dbReference>
<organism evidence="1 2">
    <name type="scientific">Malassezia globosa (strain ATCC MYA-4612 / CBS 7966)</name>
    <name type="common">Dandruff-associated fungus</name>
    <dbReference type="NCBI Taxonomy" id="425265"/>
    <lineage>
        <taxon>Eukaryota</taxon>
        <taxon>Fungi</taxon>
        <taxon>Dikarya</taxon>
        <taxon>Basidiomycota</taxon>
        <taxon>Ustilaginomycotina</taxon>
        <taxon>Malasseziomycetes</taxon>
        <taxon>Malasseziales</taxon>
        <taxon>Malasseziaceae</taxon>
        <taxon>Malassezia</taxon>
    </lineage>
</organism>
<dbReference type="VEuPathDB" id="FungiDB:MGL_1667"/>
<dbReference type="RefSeq" id="XP_001731484.1">
    <property type="nucleotide sequence ID" value="XM_001731432.1"/>
</dbReference>